<evidence type="ECO:0000313" key="1">
    <source>
        <dbReference type="EMBL" id="ETO04623.1"/>
    </source>
</evidence>
<organism evidence="1 2">
    <name type="scientific">Reticulomyxa filosa</name>
    <dbReference type="NCBI Taxonomy" id="46433"/>
    <lineage>
        <taxon>Eukaryota</taxon>
        <taxon>Sar</taxon>
        <taxon>Rhizaria</taxon>
        <taxon>Retaria</taxon>
        <taxon>Foraminifera</taxon>
        <taxon>Monothalamids</taxon>
        <taxon>Reticulomyxidae</taxon>
        <taxon>Reticulomyxa</taxon>
    </lineage>
</organism>
<name>X6LRV2_RETFI</name>
<proteinExistence type="predicted"/>
<dbReference type="Proteomes" id="UP000023152">
    <property type="component" value="Unassembled WGS sequence"/>
</dbReference>
<reference evidence="1 2" key="1">
    <citation type="journal article" date="2013" name="Curr. Biol.">
        <title>The Genome of the Foraminiferan Reticulomyxa filosa.</title>
        <authorList>
            <person name="Glockner G."/>
            <person name="Hulsmann N."/>
            <person name="Schleicher M."/>
            <person name="Noegel A.A."/>
            <person name="Eichinger L."/>
            <person name="Gallinger C."/>
            <person name="Pawlowski J."/>
            <person name="Sierra R."/>
            <person name="Euteneuer U."/>
            <person name="Pillet L."/>
            <person name="Moustafa A."/>
            <person name="Platzer M."/>
            <person name="Groth M."/>
            <person name="Szafranski K."/>
            <person name="Schliwa M."/>
        </authorList>
    </citation>
    <scope>NUCLEOTIDE SEQUENCE [LARGE SCALE GENOMIC DNA]</scope>
</reference>
<protein>
    <submittedName>
        <fullName evidence="1">Uncharacterized protein</fullName>
    </submittedName>
</protein>
<dbReference type="EMBL" id="ASPP01029128">
    <property type="protein sequence ID" value="ETO04623.1"/>
    <property type="molecule type" value="Genomic_DNA"/>
</dbReference>
<evidence type="ECO:0000313" key="2">
    <source>
        <dbReference type="Proteomes" id="UP000023152"/>
    </source>
</evidence>
<gene>
    <name evidence="1" type="ORF">RFI_32774</name>
</gene>
<dbReference type="AlphaFoldDB" id="X6LRV2"/>
<accession>X6LRV2</accession>
<sequence>MQLHINKNTSKIKHNHCNFSMQPIITKYKTTLINNKNKNNINQTAKIIKISQQNDINVFTTQLSFATNQFDHFKFFGIYKSLCNFFKRKHKIMPIIVFICENEIGSFLLFGLTTHAR</sequence>
<keyword evidence="2" id="KW-1185">Reference proteome</keyword>
<comment type="caution">
    <text evidence="1">The sequence shown here is derived from an EMBL/GenBank/DDBJ whole genome shotgun (WGS) entry which is preliminary data.</text>
</comment>